<dbReference type="RefSeq" id="WP_057942054.1">
    <property type="nucleotide sequence ID" value="NZ_CP011131.1"/>
</dbReference>
<protein>
    <recommendedName>
        <fullName evidence="4">DUF4142 domain-containing protein</fullName>
    </recommendedName>
</protein>
<name>A0ABY3XGU6_9GAMM</name>
<keyword evidence="1" id="KW-0732">Signal</keyword>
<accession>A0ABY3XGU6</accession>
<dbReference type="Proteomes" id="UP000829194">
    <property type="component" value="Chromosome"/>
</dbReference>
<evidence type="ECO:0000313" key="2">
    <source>
        <dbReference type="EMBL" id="UNP30868.1"/>
    </source>
</evidence>
<feature type="signal peptide" evidence="1">
    <location>
        <begin position="1"/>
        <end position="18"/>
    </location>
</feature>
<proteinExistence type="predicted"/>
<keyword evidence="3" id="KW-1185">Reference proteome</keyword>
<gene>
    <name evidence="2" type="ORF">MOV92_06350</name>
</gene>
<dbReference type="EMBL" id="CP093547">
    <property type="protein sequence ID" value="UNP30868.1"/>
    <property type="molecule type" value="Genomic_DNA"/>
</dbReference>
<evidence type="ECO:0000256" key="1">
    <source>
        <dbReference type="SAM" id="SignalP"/>
    </source>
</evidence>
<reference evidence="2 3" key="1">
    <citation type="submission" date="2022-03" db="EMBL/GenBank/DDBJ databases">
        <title>Complete genome sequence of Lysobacter capsici VKM B-2533 and Lysobacter gummosus 10.1.1, promising sources of lytic agents.</title>
        <authorList>
            <person name="Tarlachkov S.V."/>
            <person name="Kudryakova I.V."/>
            <person name="Afoshin A.S."/>
            <person name="Leontyevskaya E.A."/>
            <person name="Leontyevskaya N.V."/>
        </authorList>
    </citation>
    <scope>NUCLEOTIDE SEQUENCE [LARGE SCALE GENOMIC DNA]</scope>
    <source>
        <strain evidence="2 3">10.1.1</strain>
    </source>
</reference>
<evidence type="ECO:0000313" key="3">
    <source>
        <dbReference type="Proteomes" id="UP000829194"/>
    </source>
</evidence>
<sequence>MKLLLLSLLMMFSSGVLADPTAANQSLSTAKQRFEVVKLDHQIAKLQLQQGNTNAARTSFTMEQIEAAGLTANLARLLNDNKDTFDRGLYRDGTSQQRAINFTAIARQHCQVLETQLVILTMQPTSQIDLILAEMSMTQLTQDLRNIEQAMADAQR</sequence>
<evidence type="ECO:0008006" key="4">
    <source>
        <dbReference type="Google" id="ProtNLM"/>
    </source>
</evidence>
<organism evidence="2 3">
    <name type="scientific">Lysobacter gummosus</name>
    <dbReference type="NCBI Taxonomy" id="262324"/>
    <lineage>
        <taxon>Bacteria</taxon>
        <taxon>Pseudomonadati</taxon>
        <taxon>Pseudomonadota</taxon>
        <taxon>Gammaproteobacteria</taxon>
        <taxon>Lysobacterales</taxon>
        <taxon>Lysobacteraceae</taxon>
        <taxon>Lysobacter</taxon>
    </lineage>
</organism>
<feature type="chain" id="PRO_5045070832" description="DUF4142 domain-containing protein" evidence="1">
    <location>
        <begin position="19"/>
        <end position="156"/>
    </location>
</feature>